<proteinExistence type="predicted"/>
<accession>A0A0R3RXT4</accession>
<dbReference type="PANTHER" id="PTHR46705:SF2">
    <property type="entry name" value="DOMAIN OF UNKNOWN FUNCTION DB DOMAIN-CONTAINING PROTEIN"/>
    <property type="match status" value="1"/>
</dbReference>
<feature type="chain" id="PRO_5012497936" evidence="2">
    <location>
        <begin position="16"/>
        <end position="193"/>
    </location>
</feature>
<protein>
    <submittedName>
        <fullName evidence="5">DB domain-containing protein</fullName>
    </submittedName>
</protein>
<name>A0A0R3RXT4_9BILA</name>
<dbReference type="InterPro" id="IPR002602">
    <property type="entry name" value="DB"/>
</dbReference>
<dbReference type="WBParaSite" id="EEL_0000704401-mRNA-1">
    <property type="protein sequence ID" value="EEL_0000704401-mRNA-1"/>
    <property type="gene ID" value="EEL_0000704401"/>
</dbReference>
<evidence type="ECO:0000313" key="4">
    <source>
        <dbReference type="Proteomes" id="UP000050640"/>
    </source>
</evidence>
<dbReference type="Proteomes" id="UP000050640">
    <property type="component" value="Unplaced"/>
</dbReference>
<sequence length="193" mass="22249">MTILLLLLSYRISYACIGLGGRGFHECSDLDHFCAEARLNNESDGFLKCCRKRGLPEVCLRKCSYVNYDHNILRRMFLQMDPCPLMSASDIHFCAAQGHDHRQCCAMNGVTTTLAGQKCLIFCDQRMQNETILDASYLPCFERFDNIKGCFWRYAKRRYQLTELSKKSRSRITSGRVAQLSTEQPPSPFDNYR</sequence>
<reference evidence="5" key="1">
    <citation type="submission" date="2017-02" db="UniProtKB">
        <authorList>
            <consortium name="WormBaseParasite"/>
        </authorList>
    </citation>
    <scope>IDENTIFICATION</scope>
</reference>
<evidence type="ECO:0000256" key="1">
    <source>
        <dbReference type="SAM" id="MobiDB-lite"/>
    </source>
</evidence>
<feature type="region of interest" description="Disordered" evidence="1">
    <location>
        <begin position="174"/>
        <end position="193"/>
    </location>
</feature>
<feature type="domain" description="Domain of unknown function DB" evidence="3">
    <location>
        <begin position="49"/>
        <end position="151"/>
    </location>
</feature>
<feature type="signal peptide" evidence="2">
    <location>
        <begin position="1"/>
        <end position="15"/>
    </location>
</feature>
<evidence type="ECO:0000313" key="5">
    <source>
        <dbReference type="WBParaSite" id="EEL_0000704401-mRNA-1"/>
    </source>
</evidence>
<dbReference type="AlphaFoldDB" id="A0A0R3RXT4"/>
<evidence type="ECO:0000256" key="2">
    <source>
        <dbReference type="SAM" id="SignalP"/>
    </source>
</evidence>
<dbReference type="STRING" id="1147741.A0A0R3RXT4"/>
<dbReference type="PANTHER" id="PTHR46705">
    <property type="entry name" value="PROTEIN CBG09805"/>
    <property type="match status" value="1"/>
</dbReference>
<keyword evidence="4" id="KW-1185">Reference proteome</keyword>
<dbReference type="Pfam" id="PF01682">
    <property type="entry name" value="DB"/>
    <property type="match status" value="1"/>
</dbReference>
<organism evidence="4 5">
    <name type="scientific">Elaeophora elaphi</name>
    <dbReference type="NCBI Taxonomy" id="1147741"/>
    <lineage>
        <taxon>Eukaryota</taxon>
        <taxon>Metazoa</taxon>
        <taxon>Ecdysozoa</taxon>
        <taxon>Nematoda</taxon>
        <taxon>Chromadorea</taxon>
        <taxon>Rhabditida</taxon>
        <taxon>Spirurina</taxon>
        <taxon>Spiruromorpha</taxon>
        <taxon>Filarioidea</taxon>
        <taxon>Onchocercidae</taxon>
        <taxon>Elaeophora</taxon>
    </lineage>
</organism>
<evidence type="ECO:0000259" key="3">
    <source>
        <dbReference type="Pfam" id="PF01682"/>
    </source>
</evidence>
<keyword evidence="2" id="KW-0732">Signal</keyword>